<dbReference type="PANTHER" id="PTHR47936:SF1">
    <property type="entry name" value="PENTATRICOPEPTIDE REPEAT-CONTAINING PROTEIN GUN1, CHLOROPLASTIC"/>
    <property type="match status" value="1"/>
</dbReference>
<evidence type="ECO:0000256" key="3">
    <source>
        <dbReference type="ARBA" id="ARBA00022737"/>
    </source>
</evidence>
<name>A0A875S9W2_EENNA</name>
<evidence type="ECO:0000256" key="5">
    <source>
        <dbReference type="ARBA" id="ARBA00044511"/>
    </source>
</evidence>
<accession>A0A875S9W2</accession>
<gene>
    <name evidence="7" type="ORF">FOA43_003788</name>
</gene>
<keyword evidence="8" id="KW-1185">Reference proteome</keyword>
<proteinExistence type="inferred from homology"/>
<protein>
    <recommendedName>
        <fullName evidence="6">Mitochondrial 15S rRNA processing factor CCM1</fullName>
    </recommendedName>
</protein>
<evidence type="ECO:0000313" key="8">
    <source>
        <dbReference type="Proteomes" id="UP000662931"/>
    </source>
</evidence>
<keyword evidence="3" id="KW-0677">Repeat</keyword>
<dbReference type="AlphaFoldDB" id="A0A875S9W2"/>
<sequence>MALTFTTKTRSRNQEWSRVRAHTQRVESDITSQLRSLQEFTRQVKQAVEKKRDEEKAKEIIKDLKVDNDIDYDKNVQDDAESIFNALSEEKVCTKDSSKLSYTKAEEEENAELEEESDLDLLSLFPSVHSYTQLPVSITEQLDGDTLQYIASEETANWIPVISRLASNSNSLSNATSYDAHILLKSIPKEQRPLIIAQFHKMVAEAGLLDNRYIYNDLMASYNLVNVKESLPIIERLYKEMTDEKAIKPDAYTMGIMINLYSRRCNVDKTKEFLGKITDMGDHPTFAIYTSVLQMYVRMGEYRNAVDVFDTMKFLSLETFPTSRTYSSMILLDTLNNEIEHGMALYKEMIDRNIKVEPQALLSLSKGCTTRKGLTPQGWAYILEYYANDYPISYKLIEVMMNLAAKDSDLSLVRALYLSIFENNTKTNGGKITPTNATALKYLFNAYFSFDKDSRPVSVVDERVMAIRLRSLELMNFTFHDEAPPMLPLIHLPVDDNTLMMKESKAIFEYHVLKFPEMISEQVLEAYLFVLAVRGGSIREFEKAWNKYTYFKNEEDTDSNVTVEGPEPVVKNQPNEIGSTTPVEDLLETSPVTLPRDDRLYNACMHAARHFKDVIFAQKIWIERGRFRKTQSFQSLKPYVQDQQDFKFARAMLSCFVETGNVVDAYQLILSSQSRFVWTYYHLKSVLILCEKMGYVTFKTELMKVISKSNKFLRRQERHS</sequence>
<comment type="similarity">
    <text evidence="2">Belongs to the CCM1 family.</text>
</comment>
<evidence type="ECO:0000256" key="6">
    <source>
        <dbReference type="ARBA" id="ARBA00044527"/>
    </source>
</evidence>
<evidence type="ECO:0000256" key="2">
    <source>
        <dbReference type="ARBA" id="ARBA00006192"/>
    </source>
</evidence>
<comment type="function">
    <text evidence="4">Regulates mitochondrial small subunit maturation by controlling 15S rRNA 5'-end processing. Localizes to the 5' precursor of the 15S rRNA in a position that is subsequently occupied by mS47 in the mature yeast mtSSU. Uses structure and sequence-specific RNA recognition, binding to a single-stranded region of the precursor and specifically recognizing bases -6 to -1. The exchange of Ccm1 for mS47 is coupled to the irreversible removal of precursor rRNA that is accompanied by conformational changes of the mitoribosomal proteins uS5m and mS26. These conformational changes signal completion of 5'-end rRNA processing through protection of the mature 5'-end of the 15S rRNA and stabilization of mS47. The removal of the 5' precursor together with the dissociation of Ccm1 may be catalyzed by the 5'-3' exoribonuclease Pet127. Involved in the specific removal of group I introns in mitochondrial encoded transcripts.</text>
</comment>
<dbReference type="Pfam" id="PF01535">
    <property type="entry name" value="PPR"/>
    <property type="match status" value="1"/>
</dbReference>
<dbReference type="OrthoDB" id="185373at2759"/>
<dbReference type="InterPro" id="IPR011990">
    <property type="entry name" value="TPR-like_helical_dom_sf"/>
</dbReference>
<organism evidence="7 8">
    <name type="scientific">Eeniella nana</name>
    <name type="common">Yeast</name>
    <name type="synonym">Brettanomyces nanus</name>
    <dbReference type="NCBI Taxonomy" id="13502"/>
    <lineage>
        <taxon>Eukaryota</taxon>
        <taxon>Fungi</taxon>
        <taxon>Dikarya</taxon>
        <taxon>Ascomycota</taxon>
        <taxon>Saccharomycotina</taxon>
        <taxon>Pichiomycetes</taxon>
        <taxon>Pichiales</taxon>
        <taxon>Pichiaceae</taxon>
        <taxon>Brettanomyces</taxon>
    </lineage>
</organism>
<evidence type="ECO:0000256" key="4">
    <source>
        <dbReference type="ARBA" id="ARBA00044493"/>
    </source>
</evidence>
<dbReference type="PANTHER" id="PTHR47936">
    <property type="entry name" value="PPR_LONG DOMAIN-CONTAINING PROTEIN"/>
    <property type="match status" value="1"/>
</dbReference>
<dbReference type="GeneID" id="62197188"/>
<dbReference type="InterPro" id="IPR002885">
    <property type="entry name" value="PPR_rpt"/>
</dbReference>
<comment type="subcellular location">
    <subcellularLocation>
        <location evidence="1">Mitochondrion</location>
    </subcellularLocation>
</comment>
<dbReference type="GO" id="GO:0005739">
    <property type="term" value="C:mitochondrion"/>
    <property type="evidence" value="ECO:0007669"/>
    <property type="project" value="UniProtKB-SubCell"/>
</dbReference>
<evidence type="ECO:0000256" key="1">
    <source>
        <dbReference type="ARBA" id="ARBA00004173"/>
    </source>
</evidence>
<reference evidence="7" key="1">
    <citation type="submission" date="2020-10" db="EMBL/GenBank/DDBJ databases">
        <authorList>
            <person name="Roach M.J.R."/>
        </authorList>
    </citation>
    <scope>NUCLEOTIDE SEQUENCE</scope>
    <source>
        <strain evidence="7">CBS 1945</strain>
    </source>
</reference>
<dbReference type="Gene3D" id="1.25.40.10">
    <property type="entry name" value="Tetratricopeptide repeat domain"/>
    <property type="match status" value="1"/>
</dbReference>
<dbReference type="EMBL" id="CP064815">
    <property type="protein sequence ID" value="QPG76399.1"/>
    <property type="molecule type" value="Genomic_DNA"/>
</dbReference>
<dbReference type="Proteomes" id="UP000662931">
    <property type="component" value="Chromosome 4"/>
</dbReference>
<comment type="subunit">
    <text evidence="5">Binds to mitochondrial small subunit 15S rRNA.</text>
</comment>
<dbReference type="KEGG" id="bnn:FOA43_003788"/>
<dbReference type="RefSeq" id="XP_038779964.1">
    <property type="nucleotide sequence ID" value="XM_038924036.1"/>
</dbReference>
<evidence type="ECO:0000313" key="7">
    <source>
        <dbReference type="EMBL" id="QPG76399.1"/>
    </source>
</evidence>